<proteinExistence type="predicted"/>
<dbReference type="GeneID" id="63774603"/>
<dbReference type="Proteomes" id="UP000193689">
    <property type="component" value="Unassembled WGS sequence"/>
</dbReference>
<dbReference type="InParanoid" id="A0A1Y2DYV0"/>
<organism evidence="2 3">
    <name type="scientific">Pseudomassariella vexata</name>
    <dbReference type="NCBI Taxonomy" id="1141098"/>
    <lineage>
        <taxon>Eukaryota</taxon>
        <taxon>Fungi</taxon>
        <taxon>Dikarya</taxon>
        <taxon>Ascomycota</taxon>
        <taxon>Pezizomycotina</taxon>
        <taxon>Sordariomycetes</taxon>
        <taxon>Xylariomycetidae</taxon>
        <taxon>Amphisphaeriales</taxon>
        <taxon>Pseudomassariaceae</taxon>
        <taxon>Pseudomassariella</taxon>
    </lineage>
</organism>
<protein>
    <recommendedName>
        <fullName evidence="4">Secreted protein</fullName>
    </recommendedName>
</protein>
<comment type="caution">
    <text evidence="2">The sequence shown here is derived from an EMBL/GenBank/DDBJ whole genome shotgun (WGS) entry which is preliminary data.</text>
</comment>
<evidence type="ECO:0008006" key="4">
    <source>
        <dbReference type="Google" id="ProtNLM"/>
    </source>
</evidence>
<accession>A0A1Y2DYV0</accession>
<feature type="chain" id="PRO_5012802008" description="Secreted protein" evidence="1">
    <location>
        <begin position="24"/>
        <end position="115"/>
    </location>
</feature>
<evidence type="ECO:0000313" key="2">
    <source>
        <dbReference type="EMBL" id="ORY64264.1"/>
    </source>
</evidence>
<keyword evidence="3" id="KW-1185">Reference proteome</keyword>
<dbReference type="RefSeq" id="XP_040715678.1">
    <property type="nucleotide sequence ID" value="XM_040858391.1"/>
</dbReference>
<sequence>MSMWTAVILIVLVAGRPAPPVRGATRPVPATYRLLSVQQAPRLPSLAAGPDQRQHYQLRQRYHHPGAQVVEHPSGVILASFVGTRTLCPWNIVFSASAFLSDDRFILRFELLVLA</sequence>
<gene>
    <name evidence="2" type="ORF">BCR38DRAFT_409645</name>
</gene>
<dbReference type="EMBL" id="MCFJ01000007">
    <property type="protein sequence ID" value="ORY64264.1"/>
    <property type="molecule type" value="Genomic_DNA"/>
</dbReference>
<evidence type="ECO:0000256" key="1">
    <source>
        <dbReference type="SAM" id="SignalP"/>
    </source>
</evidence>
<reference evidence="2 3" key="1">
    <citation type="submission" date="2016-07" db="EMBL/GenBank/DDBJ databases">
        <title>Pervasive Adenine N6-methylation of Active Genes in Fungi.</title>
        <authorList>
            <consortium name="DOE Joint Genome Institute"/>
            <person name="Mondo S.J."/>
            <person name="Dannebaum R.O."/>
            <person name="Kuo R.C."/>
            <person name="Labutti K."/>
            <person name="Haridas S."/>
            <person name="Kuo A."/>
            <person name="Salamov A."/>
            <person name="Ahrendt S.R."/>
            <person name="Lipzen A."/>
            <person name="Sullivan W."/>
            <person name="Andreopoulos W.B."/>
            <person name="Clum A."/>
            <person name="Lindquist E."/>
            <person name="Daum C."/>
            <person name="Ramamoorthy G.K."/>
            <person name="Gryganskyi A."/>
            <person name="Culley D."/>
            <person name="Magnuson J.K."/>
            <person name="James T.Y."/>
            <person name="O'Malley M.A."/>
            <person name="Stajich J.E."/>
            <person name="Spatafora J.W."/>
            <person name="Visel A."/>
            <person name="Grigoriev I.V."/>
        </authorList>
    </citation>
    <scope>NUCLEOTIDE SEQUENCE [LARGE SCALE GENOMIC DNA]</scope>
    <source>
        <strain evidence="2 3">CBS 129021</strain>
    </source>
</reference>
<evidence type="ECO:0000313" key="3">
    <source>
        <dbReference type="Proteomes" id="UP000193689"/>
    </source>
</evidence>
<feature type="signal peptide" evidence="1">
    <location>
        <begin position="1"/>
        <end position="23"/>
    </location>
</feature>
<name>A0A1Y2DYV0_9PEZI</name>
<keyword evidence="1" id="KW-0732">Signal</keyword>
<dbReference type="AlphaFoldDB" id="A0A1Y2DYV0"/>